<gene>
    <name evidence="7" type="ORF">QTJ16_006183</name>
</gene>
<dbReference type="Proteomes" id="UP001285354">
    <property type="component" value="Unassembled WGS sequence"/>
</dbReference>
<evidence type="ECO:0000256" key="2">
    <source>
        <dbReference type="ARBA" id="ARBA00022692"/>
    </source>
</evidence>
<dbReference type="PANTHER" id="PTHR15407">
    <property type="entry name" value="FUKUTIN-RELATED"/>
    <property type="match status" value="1"/>
</dbReference>
<reference evidence="7" key="1">
    <citation type="submission" date="2023-06" db="EMBL/GenBank/DDBJ databases">
        <title>Draft genome of Marssonina rosae.</title>
        <authorList>
            <person name="Cheng Q."/>
        </authorList>
    </citation>
    <scope>NUCLEOTIDE SEQUENCE</scope>
    <source>
        <strain evidence="7">R4</strain>
    </source>
</reference>
<evidence type="ECO:0000313" key="7">
    <source>
        <dbReference type="EMBL" id="KAK2624233.1"/>
    </source>
</evidence>
<feature type="signal peptide" evidence="5">
    <location>
        <begin position="1"/>
        <end position="22"/>
    </location>
</feature>
<keyword evidence="4" id="KW-0472">Membrane</keyword>
<dbReference type="PANTHER" id="PTHR15407:SF28">
    <property type="entry name" value="RIBITOL-5-PHOSPHATE TRANSFERASE FKTN"/>
    <property type="match status" value="1"/>
</dbReference>
<keyword evidence="2" id="KW-0812">Transmembrane</keyword>
<evidence type="ECO:0000256" key="5">
    <source>
        <dbReference type="SAM" id="SignalP"/>
    </source>
</evidence>
<dbReference type="InterPro" id="IPR009644">
    <property type="entry name" value="FKTN/MNN4/W02B3.4-1"/>
</dbReference>
<evidence type="ECO:0000259" key="6">
    <source>
        <dbReference type="Pfam" id="PF04991"/>
    </source>
</evidence>
<feature type="domain" description="LicD/FKTN/FKRP nucleotidyltransferase" evidence="6">
    <location>
        <begin position="100"/>
        <end position="208"/>
    </location>
</feature>
<evidence type="ECO:0000256" key="3">
    <source>
        <dbReference type="ARBA" id="ARBA00022989"/>
    </source>
</evidence>
<keyword evidence="3" id="KW-1133">Transmembrane helix</keyword>
<keyword evidence="8" id="KW-1185">Reference proteome</keyword>
<keyword evidence="5" id="KW-0732">Signal</keyword>
<organism evidence="7 8">
    <name type="scientific">Diplocarpon rosae</name>
    <dbReference type="NCBI Taxonomy" id="946125"/>
    <lineage>
        <taxon>Eukaryota</taxon>
        <taxon>Fungi</taxon>
        <taxon>Dikarya</taxon>
        <taxon>Ascomycota</taxon>
        <taxon>Pezizomycotina</taxon>
        <taxon>Leotiomycetes</taxon>
        <taxon>Helotiales</taxon>
        <taxon>Drepanopezizaceae</taxon>
        <taxon>Diplocarpon</taxon>
    </lineage>
</organism>
<dbReference type="EMBL" id="JAUBYV010000010">
    <property type="protein sequence ID" value="KAK2624233.1"/>
    <property type="molecule type" value="Genomic_DNA"/>
</dbReference>
<proteinExistence type="predicted"/>
<feature type="domain" description="LicD/FKTN/FKRP nucleotidyltransferase" evidence="6">
    <location>
        <begin position="219"/>
        <end position="256"/>
    </location>
</feature>
<comment type="subcellular location">
    <subcellularLocation>
        <location evidence="1">Membrane</location>
        <topology evidence="1">Single-pass membrane protein</topology>
    </subcellularLocation>
</comment>
<dbReference type="AlphaFoldDB" id="A0AAD9ST91"/>
<name>A0AAD9ST91_9HELO</name>
<dbReference type="GO" id="GO:0016020">
    <property type="term" value="C:membrane"/>
    <property type="evidence" value="ECO:0007669"/>
    <property type="project" value="UniProtKB-SubCell"/>
</dbReference>
<dbReference type="Pfam" id="PF04991">
    <property type="entry name" value="LicD"/>
    <property type="match status" value="2"/>
</dbReference>
<evidence type="ECO:0000256" key="1">
    <source>
        <dbReference type="ARBA" id="ARBA00004167"/>
    </source>
</evidence>
<feature type="chain" id="PRO_5041972767" description="LicD/FKTN/FKRP nucleotidyltransferase domain-containing protein" evidence="5">
    <location>
        <begin position="23"/>
        <end position="319"/>
    </location>
</feature>
<evidence type="ECO:0000313" key="8">
    <source>
        <dbReference type="Proteomes" id="UP001285354"/>
    </source>
</evidence>
<comment type="caution">
    <text evidence="7">The sequence shown here is derived from an EMBL/GenBank/DDBJ whole genome shotgun (WGS) entry which is preliminary data.</text>
</comment>
<sequence>MKLSHLLLVGLSPSVLARPALAVPTLPPSADNVVRIADSEIKLPAGQERPTWDGKYFHEPGGGDDLGHYDLRYYSGAPVTYEQRGETLYHLIRSYLSVFRERNIETWVAHGTLLGWWWNGRIMPWDWDLDTQVSGSTLAWLGEHMNMTMHNYTGPDPDGTPVARQYLLDVNPFSAERVRGNGQNVIDARWIDVRNGLFIDITGLSETNPQAQPGVWSCKNYHRYRTSDLYPLRETEFEGVPALVPYSFDRILKQEYSAKVLTNTRHEGHLWVPEQKEWIKEETLPPNTDVQGRTIPHVPRSLQAADPPKTGLGNLFRVL</sequence>
<accession>A0AAD9ST91</accession>
<protein>
    <recommendedName>
        <fullName evidence="6">LicD/FKTN/FKRP nucleotidyltransferase domain-containing protein</fullName>
    </recommendedName>
</protein>
<dbReference type="GO" id="GO:0009100">
    <property type="term" value="P:glycoprotein metabolic process"/>
    <property type="evidence" value="ECO:0007669"/>
    <property type="project" value="UniProtKB-ARBA"/>
</dbReference>
<dbReference type="InterPro" id="IPR007074">
    <property type="entry name" value="LicD/FKTN/FKRP_NTP_transf"/>
</dbReference>
<evidence type="ECO:0000256" key="4">
    <source>
        <dbReference type="ARBA" id="ARBA00023136"/>
    </source>
</evidence>